<dbReference type="Gene3D" id="3.80.10.10">
    <property type="entry name" value="Ribonuclease Inhibitor"/>
    <property type="match status" value="1"/>
</dbReference>
<sequence length="590" mass="65544">MASSSLPPALTEDTGRNGNDGVASRQINTLAQPSSSSRSAVFRNPDIMEMVFNALSDHAKPAAKSQNLLHAALTSKEFLNPAMNVLWRSLTSLLPILNLIPSFEIIANERDANRPYYTTSSHIIEDDLTRVDVYSRRVRHLTLLNQSGENEHQRIASHIYFSLHELRRFRLFPALKSFTAPTLDQLLPDDLQVLLLVPSPTLSTVSLSGIDRISEVYVTTFLNQLCGLNSKSLMNLTLWGKQTTNCLLVLQKSKTLSQLSLCLNDIQDIGNLLVAVSRNAGLVQLALDCRSAKDSHSKLALKKPAIIAPPNTFVAERLERIRTIGYMQSISAIVDAIIKYAPNMVSLILEICLDDSSSPHFAALKQCLKGVKKNAASLVFLTIVNVHHPMYAFNWSTLECIDNWTSLRHLKVLIPVVGLESDESIDPLVWPFASLNSLEALTFQVDIWEQNGSKLPDTNVTVLTLPQIARCCPQLKYLRIYIPPKLLADDGVLDKMERELEDMRAAHQNPSPIFVPHGLKKLSFLGSRSSKVPKAITPNISRAVGVAEYLSLVFPNLTKVNFKAGALELDKDWTDTITTILTRFKPRPST</sequence>
<dbReference type="Proteomes" id="UP000054270">
    <property type="component" value="Unassembled WGS sequence"/>
</dbReference>
<reference evidence="3" key="1">
    <citation type="submission" date="2014-04" db="EMBL/GenBank/DDBJ databases">
        <title>Evolutionary Origins and Diversification of the Mycorrhizal Mutualists.</title>
        <authorList>
            <consortium name="DOE Joint Genome Institute"/>
            <consortium name="Mycorrhizal Genomics Consortium"/>
            <person name="Kohler A."/>
            <person name="Kuo A."/>
            <person name="Nagy L.G."/>
            <person name="Floudas D."/>
            <person name="Copeland A."/>
            <person name="Barry K.W."/>
            <person name="Cichocki N."/>
            <person name="Veneault-Fourrey C."/>
            <person name="LaButti K."/>
            <person name="Lindquist E.A."/>
            <person name="Lipzen A."/>
            <person name="Lundell T."/>
            <person name="Morin E."/>
            <person name="Murat C."/>
            <person name="Riley R."/>
            <person name="Ohm R."/>
            <person name="Sun H."/>
            <person name="Tunlid A."/>
            <person name="Henrissat B."/>
            <person name="Grigoriev I.V."/>
            <person name="Hibbett D.S."/>
            <person name="Martin F."/>
        </authorList>
    </citation>
    <scope>NUCLEOTIDE SEQUENCE [LARGE SCALE GENOMIC DNA]</scope>
    <source>
        <strain evidence="3">FD-334 SS-4</strain>
    </source>
</reference>
<evidence type="ECO:0000313" key="3">
    <source>
        <dbReference type="Proteomes" id="UP000054270"/>
    </source>
</evidence>
<evidence type="ECO:0000313" key="2">
    <source>
        <dbReference type="EMBL" id="KJA23098.1"/>
    </source>
</evidence>
<evidence type="ECO:0000256" key="1">
    <source>
        <dbReference type="SAM" id="MobiDB-lite"/>
    </source>
</evidence>
<dbReference type="InterPro" id="IPR032675">
    <property type="entry name" value="LRR_dom_sf"/>
</dbReference>
<dbReference type="SUPFAM" id="SSF52047">
    <property type="entry name" value="RNI-like"/>
    <property type="match status" value="1"/>
</dbReference>
<evidence type="ECO:0008006" key="4">
    <source>
        <dbReference type="Google" id="ProtNLM"/>
    </source>
</evidence>
<protein>
    <recommendedName>
        <fullName evidence="4">F-box domain-containing protein</fullName>
    </recommendedName>
</protein>
<dbReference type="EMBL" id="KN817545">
    <property type="protein sequence ID" value="KJA23098.1"/>
    <property type="molecule type" value="Genomic_DNA"/>
</dbReference>
<name>A0A0D2MHG9_HYPSF</name>
<feature type="region of interest" description="Disordered" evidence="1">
    <location>
        <begin position="1"/>
        <end position="22"/>
    </location>
</feature>
<keyword evidence="3" id="KW-1185">Reference proteome</keyword>
<dbReference type="OrthoDB" id="2631350at2759"/>
<organism evidence="2 3">
    <name type="scientific">Hypholoma sublateritium (strain FD-334 SS-4)</name>
    <dbReference type="NCBI Taxonomy" id="945553"/>
    <lineage>
        <taxon>Eukaryota</taxon>
        <taxon>Fungi</taxon>
        <taxon>Dikarya</taxon>
        <taxon>Basidiomycota</taxon>
        <taxon>Agaricomycotina</taxon>
        <taxon>Agaricomycetes</taxon>
        <taxon>Agaricomycetidae</taxon>
        <taxon>Agaricales</taxon>
        <taxon>Agaricineae</taxon>
        <taxon>Strophariaceae</taxon>
        <taxon>Hypholoma</taxon>
    </lineage>
</organism>
<accession>A0A0D2MHG9</accession>
<gene>
    <name evidence="2" type="ORF">HYPSUDRAFT_40223</name>
</gene>
<dbReference type="STRING" id="945553.A0A0D2MHG9"/>
<proteinExistence type="predicted"/>
<dbReference type="AlphaFoldDB" id="A0A0D2MHG9"/>